<dbReference type="GeneID" id="104602320"/>
<dbReference type="RefSeq" id="XP_010264253.1">
    <property type="nucleotide sequence ID" value="XM_010265951.2"/>
</dbReference>
<dbReference type="AlphaFoldDB" id="A0A1U8AF76"/>
<dbReference type="CDD" id="cd23022">
    <property type="entry name" value="zf-HIT_DDX59"/>
    <property type="match status" value="1"/>
</dbReference>
<dbReference type="InterPro" id="IPR007529">
    <property type="entry name" value="Znf_HIT"/>
</dbReference>
<dbReference type="PANTHER" id="PTHR48453:SF1">
    <property type="entry name" value="CCHC-TYPE DOMAIN-CONTAINING PROTEIN"/>
    <property type="match status" value="1"/>
</dbReference>
<dbReference type="Pfam" id="PF04438">
    <property type="entry name" value="zf-HIT"/>
    <property type="match status" value="1"/>
</dbReference>
<name>A0A1U8AF76_NELNU</name>
<organism evidence="4 5">
    <name type="scientific">Nelumbo nucifera</name>
    <name type="common">Sacred lotus</name>
    <dbReference type="NCBI Taxonomy" id="4432"/>
    <lineage>
        <taxon>Eukaryota</taxon>
        <taxon>Viridiplantae</taxon>
        <taxon>Streptophyta</taxon>
        <taxon>Embryophyta</taxon>
        <taxon>Tracheophyta</taxon>
        <taxon>Spermatophyta</taxon>
        <taxon>Magnoliopsida</taxon>
        <taxon>Proteales</taxon>
        <taxon>Nelumbonaceae</taxon>
        <taxon>Nelumbo</taxon>
    </lineage>
</organism>
<dbReference type="PROSITE" id="PS50158">
    <property type="entry name" value="ZF_CCHC"/>
    <property type="match status" value="1"/>
</dbReference>
<sequence>MTTRTNFYKNPSFAYRKDFSLDSVLQNLRAYNAATGNAPPAEEPRLDDEEKKVSRKRPPDRRRKPNIDFIKNKEENDGPLTHQSYIEKRRKEVRSFQAYQESTPDVLGSSNSSFKPLVQYESDENTSSETCEEKQEECEDKLAAPSSDHMKEVDCIKARSEQRFPVPGEPVCVVCGKYGEYICDETGDDICSMDCKTELLKHGNVDLSEGVVSTQDSLVCLSGIGGGLVIPEFKEDIWDFEWLKWTTKTFNLCTYRCWKCQRPGHLAEDCLVKTCNPQSLASTQSCNQMLVKGCKSSSISRDLLALYKRCHQVGKGLSSAKCNQCRVSSSLAMCLDCNTIFCDSAGHLNEHIAAHPSHQQYYSYKLRRLVKCCKSTCNVTNIKDLLACNYCFDKAFDKFYDMYTATWKGSGLCIIWGSICCDEHFTWHRMNCPNADVEDSAYIVRECSSGDKYVQLSEFIF</sequence>
<feature type="region of interest" description="Disordered" evidence="2">
    <location>
        <begin position="32"/>
        <end position="84"/>
    </location>
</feature>
<dbReference type="GO" id="GO:0003676">
    <property type="term" value="F:nucleic acid binding"/>
    <property type="evidence" value="ECO:0007669"/>
    <property type="project" value="InterPro"/>
</dbReference>
<dbReference type="STRING" id="4432.A0A1U8AF76"/>
<keyword evidence="1" id="KW-0863">Zinc-finger</keyword>
<dbReference type="eggNOG" id="KOG0331">
    <property type="taxonomic scope" value="Eukaryota"/>
</dbReference>
<dbReference type="Gene3D" id="3.30.60.220">
    <property type="match status" value="1"/>
</dbReference>
<evidence type="ECO:0000313" key="5">
    <source>
        <dbReference type="RefSeq" id="XP_010264253.1"/>
    </source>
</evidence>
<feature type="compositionally biased region" description="Basic residues" evidence="2">
    <location>
        <begin position="53"/>
        <end position="64"/>
    </location>
</feature>
<proteinExistence type="predicted"/>
<dbReference type="KEGG" id="nnu:104602320"/>
<dbReference type="Proteomes" id="UP000189703">
    <property type="component" value="Unplaced"/>
</dbReference>
<dbReference type="InParanoid" id="A0A1U8AF76"/>
<keyword evidence="4" id="KW-1185">Reference proteome</keyword>
<feature type="domain" description="CCHC-type" evidence="3">
    <location>
        <begin position="256"/>
        <end position="270"/>
    </location>
</feature>
<dbReference type="OMA" id="SMECKAE"/>
<keyword evidence="1" id="KW-0479">Metal-binding</keyword>
<gene>
    <name evidence="5" type="primary">LOC104602320</name>
</gene>
<feature type="region of interest" description="Disordered" evidence="2">
    <location>
        <begin position="121"/>
        <end position="145"/>
    </location>
</feature>
<protein>
    <submittedName>
        <fullName evidence="5">Uncharacterized protein LOC104602320 isoform X1</fullName>
    </submittedName>
</protein>
<evidence type="ECO:0000256" key="1">
    <source>
        <dbReference type="PROSITE-ProRule" id="PRU00047"/>
    </source>
</evidence>
<reference evidence="5" key="1">
    <citation type="submission" date="2025-08" db="UniProtKB">
        <authorList>
            <consortium name="RefSeq"/>
        </authorList>
    </citation>
    <scope>IDENTIFICATION</scope>
</reference>
<dbReference type="PANTHER" id="PTHR48453">
    <property type="entry name" value="CCHC-TYPE DOMAIN-CONTAINING PROTEIN"/>
    <property type="match status" value="1"/>
</dbReference>
<dbReference type="GO" id="GO:0000812">
    <property type="term" value="C:Swr1 complex"/>
    <property type="evidence" value="ECO:0000318"/>
    <property type="project" value="GO_Central"/>
</dbReference>
<dbReference type="OrthoDB" id="10070154at2759"/>
<evidence type="ECO:0000313" key="4">
    <source>
        <dbReference type="Proteomes" id="UP000189703"/>
    </source>
</evidence>
<feature type="compositionally biased region" description="Basic and acidic residues" evidence="2">
    <location>
        <begin position="42"/>
        <end position="52"/>
    </location>
</feature>
<accession>A0A1U8AF76</accession>
<dbReference type="GO" id="GO:0008270">
    <property type="term" value="F:zinc ion binding"/>
    <property type="evidence" value="ECO:0007669"/>
    <property type="project" value="UniProtKB-KW"/>
</dbReference>
<evidence type="ECO:0000256" key="2">
    <source>
        <dbReference type="SAM" id="MobiDB-lite"/>
    </source>
</evidence>
<dbReference type="GO" id="GO:0031491">
    <property type="term" value="F:nucleosome binding"/>
    <property type="evidence" value="ECO:0000318"/>
    <property type="project" value="GO_Central"/>
</dbReference>
<dbReference type="InterPro" id="IPR001878">
    <property type="entry name" value="Znf_CCHC"/>
</dbReference>
<evidence type="ECO:0000259" key="3">
    <source>
        <dbReference type="PROSITE" id="PS50158"/>
    </source>
</evidence>
<keyword evidence="1" id="KW-0862">Zinc</keyword>